<proteinExistence type="predicted"/>
<dbReference type="EMBL" id="JAHHUM010000026">
    <property type="protein sequence ID" value="KAK5623517.1"/>
    <property type="molecule type" value="Genomic_DNA"/>
</dbReference>
<protein>
    <submittedName>
        <fullName evidence="2">Uncharacterized protein</fullName>
    </submittedName>
</protein>
<evidence type="ECO:0000313" key="3">
    <source>
        <dbReference type="Proteomes" id="UP001311232"/>
    </source>
</evidence>
<keyword evidence="3" id="KW-1185">Reference proteome</keyword>
<comment type="caution">
    <text evidence="2">The sequence shown here is derived from an EMBL/GenBank/DDBJ whole genome shotgun (WGS) entry which is preliminary data.</text>
</comment>
<gene>
    <name evidence="2" type="ORF">CRENBAI_013025</name>
</gene>
<name>A0AAV9SQD5_9TELE</name>
<dbReference type="AlphaFoldDB" id="A0AAV9SQD5"/>
<reference evidence="2 3" key="1">
    <citation type="submission" date="2021-06" db="EMBL/GenBank/DDBJ databases">
        <authorList>
            <person name="Palmer J.M."/>
        </authorList>
    </citation>
    <scope>NUCLEOTIDE SEQUENCE [LARGE SCALE GENOMIC DNA]</scope>
    <source>
        <strain evidence="2 3">MEX-2019</strain>
        <tissue evidence="2">Muscle</tissue>
    </source>
</reference>
<feature type="region of interest" description="Disordered" evidence="1">
    <location>
        <begin position="1"/>
        <end position="22"/>
    </location>
</feature>
<evidence type="ECO:0000313" key="2">
    <source>
        <dbReference type="EMBL" id="KAK5623517.1"/>
    </source>
</evidence>
<accession>A0AAV9SQD5</accession>
<evidence type="ECO:0000256" key="1">
    <source>
        <dbReference type="SAM" id="MobiDB-lite"/>
    </source>
</evidence>
<organism evidence="2 3">
    <name type="scientific">Crenichthys baileyi</name>
    <name type="common">White River springfish</name>
    <dbReference type="NCBI Taxonomy" id="28760"/>
    <lineage>
        <taxon>Eukaryota</taxon>
        <taxon>Metazoa</taxon>
        <taxon>Chordata</taxon>
        <taxon>Craniata</taxon>
        <taxon>Vertebrata</taxon>
        <taxon>Euteleostomi</taxon>
        <taxon>Actinopterygii</taxon>
        <taxon>Neopterygii</taxon>
        <taxon>Teleostei</taxon>
        <taxon>Neoteleostei</taxon>
        <taxon>Acanthomorphata</taxon>
        <taxon>Ovalentaria</taxon>
        <taxon>Atherinomorphae</taxon>
        <taxon>Cyprinodontiformes</taxon>
        <taxon>Goodeidae</taxon>
        <taxon>Crenichthys</taxon>
    </lineage>
</organism>
<sequence length="155" mass="17350">MSDFESVDIDGSPQGLLSVPCPPPPVPLRRSTCLGSSHVHPFPSSQLRRSTAEVTQHPLRPARLQCQSPLSQSPQHLKLPHQCRASPFRSYPFRSYHPWTHFNVLLRPLPNTDRTSLLSLRRQLSPFPLLSLTLSLVLGPSHRHSPPQTPSRAPL</sequence>
<dbReference type="Proteomes" id="UP001311232">
    <property type="component" value="Unassembled WGS sequence"/>
</dbReference>